<feature type="compositionally biased region" description="Basic and acidic residues" evidence="1">
    <location>
        <begin position="44"/>
        <end position="53"/>
    </location>
</feature>
<feature type="non-terminal residue" evidence="2">
    <location>
        <position position="178"/>
    </location>
</feature>
<name>A0A147B9K9_9ACAR</name>
<dbReference type="AlphaFoldDB" id="A0A147B9K9"/>
<feature type="compositionally biased region" description="Basic and acidic residues" evidence="1">
    <location>
        <begin position="135"/>
        <end position="154"/>
    </location>
</feature>
<dbReference type="EMBL" id="GEIB01000443">
    <property type="protein sequence ID" value="JAR87433.1"/>
    <property type="molecule type" value="Transcribed_RNA"/>
</dbReference>
<protein>
    <submittedName>
        <fullName evidence="2">Uncharacterized protein</fullName>
    </submittedName>
</protein>
<accession>A0A147B9K9</accession>
<sequence>KEQEPDFEDKRLNLGLLDLDKENTDYYMSGSGSQCPQPLTSPPYHHERGERGSGHRRYHAEGDGFYGYEDPEQMDHAEREAREYWRGGRGYENFEVRWNRPEFEHRERREKDRRFGRSTYESRESTYGNYMHNQPRGERQHSVDRERWREERFSEVQPSSRSRPDEWRDPWRRSKTPK</sequence>
<organism evidence="2">
    <name type="scientific">Alectorobius mimon</name>
    <dbReference type="NCBI Taxonomy" id="360319"/>
    <lineage>
        <taxon>Eukaryota</taxon>
        <taxon>Metazoa</taxon>
        <taxon>Ecdysozoa</taxon>
        <taxon>Arthropoda</taxon>
        <taxon>Chelicerata</taxon>
        <taxon>Arachnida</taxon>
        <taxon>Acari</taxon>
        <taxon>Parasitiformes</taxon>
        <taxon>Ixodida</taxon>
        <taxon>Ixodoidea</taxon>
        <taxon>Argasidae</taxon>
        <taxon>Ornithodorinae</taxon>
        <taxon>Alectorobius</taxon>
    </lineage>
</organism>
<feature type="non-terminal residue" evidence="2">
    <location>
        <position position="1"/>
    </location>
</feature>
<feature type="compositionally biased region" description="Basic and acidic residues" evidence="1">
    <location>
        <begin position="105"/>
        <end position="124"/>
    </location>
</feature>
<feature type="region of interest" description="Disordered" evidence="1">
    <location>
        <begin position="105"/>
        <end position="178"/>
    </location>
</feature>
<reference evidence="2" key="1">
    <citation type="submission" date="2016-03" db="EMBL/GenBank/DDBJ databases">
        <title>Gut transcriptome analysis on engorged females of Ornithodoros mimon (Acari: Argasidae) and phylogenetic inferences of soft ticks.</title>
        <authorList>
            <person name="Landulfo G.A."/>
            <person name="Giovanni D."/>
            <person name="Carvalho E."/>
            <person name="Junqueira-de-Azevedo I."/>
            <person name="Patane J."/>
            <person name="Mendoca R."/>
            <person name="Barros-Battesti D."/>
        </authorList>
    </citation>
    <scope>NUCLEOTIDE SEQUENCE</scope>
    <source>
        <strain evidence="2">Females</strain>
        <tissue evidence="2">Gut</tissue>
    </source>
</reference>
<feature type="region of interest" description="Disordered" evidence="1">
    <location>
        <begin position="23"/>
        <end position="71"/>
    </location>
</feature>
<evidence type="ECO:0000313" key="2">
    <source>
        <dbReference type="EMBL" id="JAR87433.1"/>
    </source>
</evidence>
<proteinExistence type="predicted"/>
<evidence type="ECO:0000256" key="1">
    <source>
        <dbReference type="SAM" id="MobiDB-lite"/>
    </source>
</evidence>
<feature type="compositionally biased region" description="Basic and acidic residues" evidence="1">
    <location>
        <begin position="162"/>
        <end position="172"/>
    </location>
</feature>